<accession>A0ABX8IJS4</accession>
<keyword evidence="2" id="KW-1185">Reference proteome</keyword>
<proteinExistence type="predicted"/>
<name>A0ABX8IJS4_9GAMM</name>
<organism evidence="1 2">
    <name type="scientific">Marinobacter adhaerens</name>
    <dbReference type="NCBI Taxonomy" id="1033846"/>
    <lineage>
        <taxon>Bacteria</taxon>
        <taxon>Pseudomonadati</taxon>
        <taxon>Pseudomonadota</taxon>
        <taxon>Gammaproteobacteria</taxon>
        <taxon>Pseudomonadales</taxon>
        <taxon>Marinobacteraceae</taxon>
        <taxon>Marinobacter</taxon>
    </lineage>
</organism>
<evidence type="ECO:0000313" key="2">
    <source>
        <dbReference type="Proteomes" id="UP000683442"/>
    </source>
</evidence>
<dbReference type="EMBL" id="CP076686">
    <property type="protein sequence ID" value="QWV13883.1"/>
    <property type="molecule type" value="Genomic_DNA"/>
</dbReference>
<evidence type="ECO:0000313" key="1">
    <source>
        <dbReference type="EMBL" id="QWV13883.1"/>
    </source>
</evidence>
<protein>
    <submittedName>
        <fullName evidence="1">Uncharacterized protein</fullName>
    </submittedName>
</protein>
<dbReference type="GeneID" id="78558674"/>
<dbReference type="RefSeq" id="WP_041644843.1">
    <property type="nucleotide sequence ID" value="NZ_CP076686.1"/>
</dbReference>
<reference evidence="1 2" key="1">
    <citation type="submission" date="2021-06" db="EMBL/GenBank/DDBJ databases">
        <title>Microbial metabolic specificity influences pelagic lipid remineralization.</title>
        <authorList>
            <person name="Behrendt L."/>
            <person name="Hunter J.E."/>
            <person name="Alcolombri U."/>
            <person name="Smriga S."/>
            <person name="Mincer T."/>
            <person name="Lowenstein D.P."/>
            <person name="Peaudecerf F.J."/>
            <person name="Fernandez V.I."/>
            <person name="Fredricks H."/>
            <person name="Almblad H."/>
            <person name="Harrison J.J."/>
            <person name="Stocker R."/>
            <person name="Van Mooy B.A.S."/>
        </authorList>
    </citation>
    <scope>NUCLEOTIDE SEQUENCE [LARGE SCALE GENOMIC DNA]</scope>
    <source>
        <strain evidence="1 2">HP15-B</strain>
    </source>
</reference>
<sequence>MAIRFYEKGELSSRFHGWRVVATIRGKRFQKYFSLDRPNYQISQELWHQYQETRARYYEARYMARSAAIQYLDFITKEHPTTRPYRGVGFHGITLGIGSGRRADQEVCYFSVNKRGAATKFYIDEKVTLSQAWQQAVSHWGEIYEIRQKDVADKLKLTPSPAQFKALRKQLNEHEGHDLPPSVLHHVYAEQRSQINKKKAREDIGGRLDGDDFLTMYANLEREVSEFRK</sequence>
<dbReference type="Proteomes" id="UP000683442">
    <property type="component" value="Chromosome"/>
</dbReference>
<gene>
    <name evidence="1" type="ORF">KQ249_04475</name>
</gene>